<dbReference type="Gene3D" id="3.50.50.60">
    <property type="entry name" value="FAD/NAD(P)-binding domain"/>
    <property type="match status" value="1"/>
</dbReference>
<dbReference type="PANTHER" id="PTHR10617">
    <property type="entry name" value="ELECTRON TRANSFER FLAVOPROTEIN-UBIQUINONE OXIDOREDUCTASE"/>
    <property type="match status" value="1"/>
</dbReference>
<dbReference type="GO" id="GO:0046872">
    <property type="term" value="F:metal ion binding"/>
    <property type="evidence" value="ECO:0007669"/>
    <property type="project" value="UniProtKB-KW"/>
</dbReference>
<comment type="function">
    <text evidence="2 12">Accepts electrons from ETF and reduces ubiquinone.</text>
</comment>
<evidence type="ECO:0000256" key="1">
    <source>
        <dbReference type="ARBA" id="ARBA00001974"/>
    </source>
</evidence>
<comment type="cofactor">
    <cofactor evidence="12">
        <name>[4Fe-4S] cluster</name>
        <dbReference type="ChEBI" id="CHEBI:49883"/>
    </cofactor>
    <text evidence="12">Binds 1 [4Fe-4S] cluster.</text>
</comment>
<dbReference type="InterPro" id="IPR017896">
    <property type="entry name" value="4Fe4S_Fe-S-bd"/>
</dbReference>
<accession>A0A0B0ETB7</accession>
<proteinExistence type="predicted"/>
<comment type="caution">
    <text evidence="14">The sequence shown here is derived from an EMBL/GenBank/DDBJ whole genome shotgun (WGS) entry which is preliminary data.</text>
</comment>
<dbReference type="eggNOG" id="COG2440">
    <property type="taxonomic scope" value="Bacteria"/>
</dbReference>
<evidence type="ECO:0000256" key="12">
    <source>
        <dbReference type="RuleBase" id="RU366068"/>
    </source>
</evidence>
<dbReference type="EMBL" id="JRYO01000029">
    <property type="protein sequence ID" value="KHE93910.1"/>
    <property type="molecule type" value="Genomic_DNA"/>
</dbReference>
<dbReference type="InterPro" id="IPR040156">
    <property type="entry name" value="ETF-QO"/>
</dbReference>
<protein>
    <recommendedName>
        <fullName evidence="12">Electron transfer flavoprotein-ubiquinone oxidoreductase</fullName>
        <shortName evidence="12">ETF-QO</shortName>
        <ecNumber evidence="12">1.5.5.1</ecNumber>
    </recommendedName>
</protein>
<reference evidence="14 15" key="1">
    <citation type="submission" date="2014-10" db="EMBL/GenBank/DDBJ databases">
        <title>Draft genome of anammox bacterium scalindua brodae, obtained using differential coverage binning of sequence data from two enrichment reactors.</title>
        <authorList>
            <person name="Speth D.R."/>
            <person name="Russ L."/>
            <person name="Kartal B."/>
            <person name="Op den Camp H.J."/>
            <person name="Dutilh B.E."/>
            <person name="Jetten M.S."/>
        </authorList>
    </citation>
    <scope>NUCLEOTIDE SEQUENCE [LARGE SCALE GENOMIC DNA]</scope>
    <source>
        <strain evidence="14">RU1</strain>
    </source>
</reference>
<dbReference type="Proteomes" id="UP000030652">
    <property type="component" value="Unassembled WGS sequence"/>
</dbReference>
<dbReference type="PROSITE" id="PS00198">
    <property type="entry name" value="4FE4S_FER_1"/>
    <property type="match status" value="1"/>
</dbReference>
<evidence type="ECO:0000256" key="6">
    <source>
        <dbReference type="ARBA" id="ARBA00022827"/>
    </source>
</evidence>
<evidence type="ECO:0000256" key="10">
    <source>
        <dbReference type="ARBA" id="ARBA00023014"/>
    </source>
</evidence>
<organism evidence="14 15">
    <name type="scientific">Candidatus Scalindua brodae</name>
    <dbReference type="NCBI Taxonomy" id="237368"/>
    <lineage>
        <taxon>Bacteria</taxon>
        <taxon>Pseudomonadati</taxon>
        <taxon>Planctomycetota</taxon>
        <taxon>Candidatus Brocadiia</taxon>
        <taxon>Candidatus Brocadiales</taxon>
        <taxon>Candidatus Scalinduaceae</taxon>
        <taxon>Candidatus Scalindua</taxon>
    </lineage>
</organism>
<keyword evidence="7 12" id="KW-0249">Electron transport</keyword>
<keyword evidence="11 12" id="KW-0830">Ubiquinone</keyword>
<dbReference type="GO" id="GO:0051539">
    <property type="term" value="F:4 iron, 4 sulfur cluster binding"/>
    <property type="evidence" value="ECO:0007669"/>
    <property type="project" value="UniProtKB-UniRule"/>
</dbReference>
<sequence length="564" mass="61606">MDIKEKDNTHISILVVGAGPAGLASAIAARSANKDAEIVVLEKGESVGNHNLSGAVLETASLIRLLDEARPDWKTIKGADSVLGRVVKEDDVHFLLGKELAVNISFLMKICKKLGLSFGEICNDGNTIVSTSRLTRLLGEIALSLGIEIYTGFGVKEILYDQDNRKAHGVKLVEQGLDKEGDPQPNYIEGEAITADIIILAEGTDGLVTEDFAVKAGLSRKNDQVFSVGVKEIIRVSKQQYALFGDNRVVHTMGYPLWLPIFGPAIFGGGFAYSCGENKIAVGIISGADWKYYNFNPQKALRDFKQHTLIKEFIDGGEIIEAGVKMIPEGGYYAVPRYLQPGTDGKKMNTVGYKNVMIVGDSAGFVNMNKIKGLHNAIESGALAGNAAIKCLKDPEKAADEYTGRLESNFVMDEMKSARNLRAIVARFGQAIGFPLSLFGNLFPRFAMEADYKAMTSRKFTFDTPGEFDKATFVALAGTEHREEQPSHLSISDPDLCINKCDPLFHRACITFCPAGVYEKIGIETRPANPSNCVHCKTCQRKCPFDNIRWTVPEGNGGPRYKQM</sequence>
<evidence type="ECO:0000313" key="14">
    <source>
        <dbReference type="EMBL" id="KHE93910.1"/>
    </source>
</evidence>
<dbReference type="Pfam" id="PF05187">
    <property type="entry name" value="Fer4_ETF_QO"/>
    <property type="match status" value="1"/>
</dbReference>
<dbReference type="InterPro" id="IPR036188">
    <property type="entry name" value="FAD/NAD-bd_sf"/>
</dbReference>
<dbReference type="PANTHER" id="PTHR10617:SF107">
    <property type="entry name" value="ELECTRON TRANSFER FLAVOPROTEIN-UBIQUINONE OXIDOREDUCTASE, MITOCHONDRIAL"/>
    <property type="match status" value="1"/>
</dbReference>
<dbReference type="InterPro" id="IPR049398">
    <property type="entry name" value="ETF-QO/FixC_UQ-bd"/>
</dbReference>
<keyword evidence="4 12" id="KW-0285">Flavoprotein</keyword>
<dbReference type="InterPro" id="IPR007859">
    <property type="entry name" value="ETF-QO/FixX_C"/>
</dbReference>
<gene>
    <name evidence="14" type="ORF">SCABRO_00327</name>
</gene>
<comment type="cofactor">
    <cofactor evidence="1 12">
        <name>FAD</name>
        <dbReference type="ChEBI" id="CHEBI:57692"/>
    </cofactor>
</comment>
<evidence type="ECO:0000256" key="3">
    <source>
        <dbReference type="ARBA" id="ARBA00022448"/>
    </source>
</evidence>
<dbReference type="InterPro" id="IPR003953">
    <property type="entry name" value="FAD-dep_OxRdtase_2_FAD-bd"/>
</dbReference>
<evidence type="ECO:0000256" key="11">
    <source>
        <dbReference type="ARBA" id="ARBA00023075"/>
    </source>
</evidence>
<name>A0A0B0ETB7_9BACT</name>
<evidence type="ECO:0000256" key="2">
    <source>
        <dbReference type="ARBA" id="ARBA00002819"/>
    </source>
</evidence>
<dbReference type="AlphaFoldDB" id="A0A0B0ETB7"/>
<evidence type="ECO:0000313" key="15">
    <source>
        <dbReference type="Proteomes" id="UP000030652"/>
    </source>
</evidence>
<evidence type="ECO:0000256" key="9">
    <source>
        <dbReference type="ARBA" id="ARBA00023004"/>
    </source>
</evidence>
<dbReference type="PROSITE" id="PS51379">
    <property type="entry name" value="4FE4S_FER_2"/>
    <property type="match status" value="1"/>
</dbReference>
<dbReference type="Gene3D" id="3.30.9.90">
    <property type="match status" value="1"/>
</dbReference>
<dbReference type="EC" id="1.5.5.1" evidence="12"/>
<keyword evidence="5 12" id="KW-0479">Metal-binding</keyword>
<evidence type="ECO:0000259" key="13">
    <source>
        <dbReference type="PROSITE" id="PS51379"/>
    </source>
</evidence>
<keyword evidence="3 12" id="KW-0813">Transport</keyword>
<keyword evidence="10 12" id="KW-0411">Iron-sulfur</keyword>
<evidence type="ECO:0000256" key="7">
    <source>
        <dbReference type="ARBA" id="ARBA00022982"/>
    </source>
</evidence>
<keyword evidence="6 12" id="KW-0274">FAD</keyword>
<dbReference type="Gene3D" id="3.30.70.20">
    <property type="match status" value="1"/>
</dbReference>
<comment type="catalytic activity">
    <reaction evidence="12">
        <text>a ubiquinone + reduced [electron-transfer flavoprotein] = a ubiquinol + oxidized [electron-transfer flavoprotein] + H(+)</text>
        <dbReference type="Rhea" id="RHEA:24052"/>
        <dbReference type="Rhea" id="RHEA-COMP:9565"/>
        <dbReference type="Rhea" id="RHEA-COMP:9566"/>
        <dbReference type="Rhea" id="RHEA-COMP:10685"/>
        <dbReference type="Rhea" id="RHEA-COMP:10686"/>
        <dbReference type="ChEBI" id="CHEBI:15378"/>
        <dbReference type="ChEBI" id="CHEBI:16389"/>
        <dbReference type="ChEBI" id="CHEBI:17976"/>
        <dbReference type="ChEBI" id="CHEBI:57692"/>
        <dbReference type="ChEBI" id="CHEBI:58307"/>
        <dbReference type="EC" id="1.5.5.1"/>
    </reaction>
</comment>
<feature type="domain" description="4Fe-4S ferredoxin-type" evidence="13">
    <location>
        <begin position="524"/>
        <end position="553"/>
    </location>
</feature>
<keyword evidence="9 12" id="KW-0408">Iron</keyword>
<dbReference type="SUPFAM" id="SSF54373">
    <property type="entry name" value="FAD-linked reductases, C-terminal domain"/>
    <property type="match status" value="1"/>
</dbReference>
<dbReference type="SUPFAM" id="SSF54862">
    <property type="entry name" value="4Fe-4S ferredoxins"/>
    <property type="match status" value="1"/>
</dbReference>
<evidence type="ECO:0000256" key="8">
    <source>
        <dbReference type="ARBA" id="ARBA00023002"/>
    </source>
</evidence>
<evidence type="ECO:0000256" key="4">
    <source>
        <dbReference type="ARBA" id="ARBA00022630"/>
    </source>
</evidence>
<dbReference type="GO" id="GO:0004174">
    <property type="term" value="F:electron-transferring-flavoprotein dehydrogenase activity"/>
    <property type="evidence" value="ECO:0007669"/>
    <property type="project" value="UniProtKB-UniRule"/>
</dbReference>
<dbReference type="eggNOG" id="COG0644">
    <property type="taxonomic scope" value="Bacteria"/>
</dbReference>
<dbReference type="Pfam" id="PF21162">
    <property type="entry name" value="ETFQO_UQ-bd"/>
    <property type="match status" value="1"/>
</dbReference>
<keyword evidence="8 12" id="KW-0560">Oxidoreductase</keyword>
<evidence type="ECO:0000256" key="5">
    <source>
        <dbReference type="ARBA" id="ARBA00022723"/>
    </source>
</evidence>
<dbReference type="Pfam" id="PF00890">
    <property type="entry name" value="FAD_binding_2"/>
    <property type="match status" value="1"/>
</dbReference>
<dbReference type="SUPFAM" id="SSF51905">
    <property type="entry name" value="FAD/NAD(P)-binding domain"/>
    <property type="match status" value="1"/>
</dbReference>
<dbReference type="InterPro" id="IPR017900">
    <property type="entry name" value="4Fe4S_Fe_S_CS"/>
</dbReference>